<evidence type="ECO:0000313" key="1">
    <source>
        <dbReference type="EMBL" id="MEQ2169646.1"/>
    </source>
</evidence>
<evidence type="ECO:0000313" key="2">
    <source>
        <dbReference type="Proteomes" id="UP001476798"/>
    </source>
</evidence>
<dbReference type="Proteomes" id="UP001476798">
    <property type="component" value="Unassembled WGS sequence"/>
</dbReference>
<protein>
    <submittedName>
        <fullName evidence="1">Uncharacterized protein</fullName>
    </submittedName>
</protein>
<accession>A0ABV0NF04</accession>
<sequence length="134" mass="15317">MGTDFQFFKQSNSLWIINYYANISLSSAVFLSWSPGNNLLLQRQQQVAVMYPVVANYHTSFPLSAQQGVKISRMPFCHQDFILKRLPSGNWRWGQLDASCQNICPPFPSDDRTTDSAKACVYLQALFHQRGCFL</sequence>
<comment type="caution">
    <text evidence="1">The sequence shown here is derived from an EMBL/GenBank/DDBJ whole genome shotgun (WGS) entry which is preliminary data.</text>
</comment>
<reference evidence="1 2" key="1">
    <citation type="submission" date="2021-06" db="EMBL/GenBank/DDBJ databases">
        <authorList>
            <person name="Palmer J.M."/>
        </authorList>
    </citation>
    <scope>NUCLEOTIDE SEQUENCE [LARGE SCALE GENOMIC DNA]</scope>
    <source>
        <strain evidence="1 2">GA_2019</strain>
        <tissue evidence="1">Muscle</tissue>
    </source>
</reference>
<proteinExistence type="predicted"/>
<organism evidence="1 2">
    <name type="scientific">Goodea atripinnis</name>
    <dbReference type="NCBI Taxonomy" id="208336"/>
    <lineage>
        <taxon>Eukaryota</taxon>
        <taxon>Metazoa</taxon>
        <taxon>Chordata</taxon>
        <taxon>Craniata</taxon>
        <taxon>Vertebrata</taxon>
        <taxon>Euteleostomi</taxon>
        <taxon>Actinopterygii</taxon>
        <taxon>Neopterygii</taxon>
        <taxon>Teleostei</taxon>
        <taxon>Neoteleostei</taxon>
        <taxon>Acanthomorphata</taxon>
        <taxon>Ovalentaria</taxon>
        <taxon>Atherinomorphae</taxon>
        <taxon>Cyprinodontiformes</taxon>
        <taxon>Goodeidae</taxon>
        <taxon>Goodea</taxon>
    </lineage>
</organism>
<keyword evidence="2" id="KW-1185">Reference proteome</keyword>
<dbReference type="EMBL" id="JAHRIO010033549">
    <property type="protein sequence ID" value="MEQ2169646.1"/>
    <property type="molecule type" value="Genomic_DNA"/>
</dbReference>
<name>A0ABV0NF04_9TELE</name>
<gene>
    <name evidence="1" type="ORF">GOODEAATRI_027348</name>
</gene>